<sequence length="29" mass="3308">MRFCVLKLYYEIIVKAGTPAFSCSLEVIL</sequence>
<name>A0A8S5Q1R8_9CAUD</name>
<protein>
    <submittedName>
        <fullName evidence="1">Uncharacterized protein</fullName>
    </submittedName>
</protein>
<organism evidence="1">
    <name type="scientific">Siphoviridae sp. ctL053</name>
    <dbReference type="NCBI Taxonomy" id="2825448"/>
    <lineage>
        <taxon>Viruses</taxon>
        <taxon>Duplodnaviria</taxon>
        <taxon>Heunggongvirae</taxon>
        <taxon>Uroviricota</taxon>
        <taxon>Caudoviricetes</taxon>
    </lineage>
</organism>
<reference evidence="1" key="1">
    <citation type="journal article" date="2021" name="Proc. Natl. Acad. Sci. U.S.A.">
        <title>A Catalog of Tens of Thousands of Viruses from Human Metagenomes Reveals Hidden Associations with Chronic Diseases.</title>
        <authorList>
            <person name="Tisza M.J."/>
            <person name="Buck C.B."/>
        </authorList>
    </citation>
    <scope>NUCLEOTIDE SEQUENCE</scope>
    <source>
        <strain evidence="1">CtL053</strain>
    </source>
</reference>
<proteinExistence type="predicted"/>
<accession>A0A8S5Q1R8</accession>
<evidence type="ECO:0000313" key="1">
    <source>
        <dbReference type="EMBL" id="DAE12777.1"/>
    </source>
</evidence>
<dbReference type="EMBL" id="BK015556">
    <property type="protein sequence ID" value="DAE12777.1"/>
    <property type="molecule type" value="Genomic_DNA"/>
</dbReference>